<dbReference type="Gene3D" id="1.10.1060.10">
    <property type="entry name" value="Alpha-helical ferredoxin"/>
    <property type="match status" value="1"/>
</dbReference>
<dbReference type="Proteomes" id="UP000746471">
    <property type="component" value="Unassembled WGS sequence"/>
</dbReference>
<keyword evidence="3" id="KW-0314">Glutamate biosynthesis</keyword>
<evidence type="ECO:0000313" key="7">
    <source>
        <dbReference type="Proteomes" id="UP000746471"/>
    </source>
</evidence>
<dbReference type="SUPFAM" id="SSF51971">
    <property type="entry name" value="Nucleotide-binding domain"/>
    <property type="match status" value="2"/>
</dbReference>
<dbReference type="InterPro" id="IPR051394">
    <property type="entry name" value="Glutamate_Synthase"/>
</dbReference>
<dbReference type="InterPro" id="IPR009051">
    <property type="entry name" value="Helical_ferredxn"/>
</dbReference>
<dbReference type="InterPro" id="IPR017896">
    <property type="entry name" value="4Fe4S_Fe-S-bd"/>
</dbReference>
<evidence type="ECO:0000256" key="1">
    <source>
        <dbReference type="ARBA" id="ARBA00022605"/>
    </source>
</evidence>
<keyword evidence="1" id="KW-0028">Amino-acid biosynthesis</keyword>
<dbReference type="PANTHER" id="PTHR43100">
    <property type="entry name" value="GLUTAMATE SYNTHASE [NADPH] SMALL CHAIN"/>
    <property type="match status" value="1"/>
</dbReference>
<dbReference type="SUPFAM" id="SSF46548">
    <property type="entry name" value="alpha-helical ferredoxin"/>
    <property type="match status" value="1"/>
</dbReference>
<gene>
    <name evidence="6" type="ORF">KHM83_05600</name>
</gene>
<dbReference type="PRINTS" id="PR00419">
    <property type="entry name" value="ADXRDTASE"/>
</dbReference>
<keyword evidence="7" id="KW-1185">Reference proteome</keyword>
<evidence type="ECO:0000256" key="3">
    <source>
        <dbReference type="ARBA" id="ARBA00023164"/>
    </source>
</evidence>
<dbReference type="RefSeq" id="WP_213235926.1">
    <property type="nucleotide sequence ID" value="NZ_JAHBCL010000007.1"/>
</dbReference>
<feature type="domain" description="4Fe-4S ferredoxin-type" evidence="5">
    <location>
        <begin position="36"/>
        <end position="69"/>
    </location>
</feature>
<evidence type="ECO:0000256" key="4">
    <source>
        <dbReference type="ARBA" id="ARBA00029440"/>
    </source>
</evidence>
<dbReference type="EMBL" id="JAHBCL010000007">
    <property type="protein sequence ID" value="MBS7526142.1"/>
    <property type="molecule type" value="Genomic_DNA"/>
</dbReference>
<dbReference type="InterPro" id="IPR028261">
    <property type="entry name" value="DPD_II"/>
</dbReference>
<name>A0ABS5PQ38_9FIRM</name>
<dbReference type="InterPro" id="IPR036188">
    <property type="entry name" value="FAD/NAD-bd_sf"/>
</dbReference>
<dbReference type="PANTHER" id="PTHR43100:SF1">
    <property type="entry name" value="GLUTAMATE SYNTHASE [NADPH] SMALL CHAIN"/>
    <property type="match status" value="1"/>
</dbReference>
<evidence type="ECO:0000259" key="5">
    <source>
        <dbReference type="PROSITE" id="PS51379"/>
    </source>
</evidence>
<dbReference type="PROSITE" id="PS51379">
    <property type="entry name" value="4FE4S_FER_2"/>
    <property type="match status" value="1"/>
</dbReference>
<evidence type="ECO:0000313" key="6">
    <source>
        <dbReference type="EMBL" id="MBS7526142.1"/>
    </source>
</evidence>
<dbReference type="NCBIfam" id="TIGR01317">
    <property type="entry name" value="GOGAT_sm_gam"/>
    <property type="match status" value="1"/>
</dbReference>
<reference evidence="6 7" key="1">
    <citation type="submission" date="2021-05" db="EMBL/GenBank/DDBJ databases">
        <title>Fusibacter ferrireducens sp. nov., an anaerobic, sulfur- and Fe-reducing bacterium isolated from the mangrove sediment.</title>
        <authorList>
            <person name="Qiu D."/>
        </authorList>
    </citation>
    <scope>NUCLEOTIDE SEQUENCE [LARGE SCALE GENOMIC DNA]</scope>
    <source>
        <strain evidence="6 7">DSM 12116</strain>
    </source>
</reference>
<dbReference type="InterPro" id="IPR023753">
    <property type="entry name" value="FAD/NAD-binding_dom"/>
</dbReference>
<dbReference type="InterPro" id="IPR006005">
    <property type="entry name" value="Glut_synth_ssu1"/>
</dbReference>
<protein>
    <submittedName>
        <fullName evidence="6">Glutamate synthase subunit beta</fullName>
    </submittedName>
</protein>
<keyword evidence="2" id="KW-0560">Oxidoreductase</keyword>
<dbReference type="Gene3D" id="3.50.50.60">
    <property type="entry name" value="FAD/NAD(P)-binding domain"/>
    <property type="match status" value="3"/>
</dbReference>
<proteinExistence type="predicted"/>
<sequence>MGTNTGFKTYDRQNFKLRPKSQRVKDDNEVYKPLNEDVMIEQAKRCMGCGTTFCSWGCPLGNLISYWNDFSQQGKWAEAYEVLSRTSNFPEFTSRVCPALCEAACVLGVNREPVSIREIEYTIIEHAFKEGWVKPRRPKTRTGKRVAVVGSGPSGLAAADELNAVGHEVVVFERNLEPGGLLRYGIPNFKLEKSVIDRRVDLMKAAGITFITNTAVGKDVAATALLEEFDALVLTGGSTLPRDLKTAGRDLEGIHFAVDYLENHTKRIYELPTESTIDANGKNVLVIGGGDTGSDCIGTANRQGAKKVYQVEILPKAPDVRDDSQPWPIYPKLNKVTSSHKEGCEQFWEVNTKELIGENGVVKKAILEKIEWVEEEGRMVPKPVDDGQFEVEVDLVLLAMGFLSPEHNGVVKDLGLALDARGNVMSNERHETNVKGVFAAGDMARGQSLVVRAIKEGRTAAKYIDEYLMSESYIRTL</sequence>
<evidence type="ECO:0000256" key="2">
    <source>
        <dbReference type="ARBA" id="ARBA00023002"/>
    </source>
</evidence>
<comment type="pathway">
    <text evidence="4">Amino-acid biosynthesis.</text>
</comment>
<dbReference type="Pfam" id="PF07992">
    <property type="entry name" value="Pyr_redox_2"/>
    <property type="match status" value="1"/>
</dbReference>
<organism evidence="6 7">
    <name type="scientific">Fusibacter paucivorans</name>
    <dbReference type="NCBI Taxonomy" id="76009"/>
    <lineage>
        <taxon>Bacteria</taxon>
        <taxon>Bacillati</taxon>
        <taxon>Bacillota</taxon>
        <taxon>Clostridia</taxon>
        <taxon>Eubacteriales</taxon>
        <taxon>Eubacteriales Family XII. Incertae Sedis</taxon>
        <taxon>Fusibacter</taxon>
    </lineage>
</organism>
<accession>A0ABS5PQ38</accession>
<dbReference type="Pfam" id="PF14691">
    <property type="entry name" value="Fer4_20"/>
    <property type="match status" value="1"/>
</dbReference>
<comment type="caution">
    <text evidence="6">The sequence shown here is derived from an EMBL/GenBank/DDBJ whole genome shotgun (WGS) entry which is preliminary data.</text>
</comment>